<keyword evidence="2" id="KW-0479">Metal-binding</keyword>
<gene>
    <name evidence="4" type="ORF">AVDCRST_MAG56-5494</name>
</gene>
<keyword evidence="2" id="KW-0004">4Fe-4S</keyword>
<comment type="function">
    <text evidence="2">Probably acts as a heme chaperone, transferring heme to an unknown acceptor. Binds one molecule of heme per monomer, possibly covalently. Binds 1 [4Fe-4S] cluster. The cluster is coordinated with 3 cysteines and an exchangeable S-adenosyl-L-methionine.</text>
</comment>
<keyword evidence="2" id="KW-0949">S-adenosyl-L-methionine</keyword>
<dbReference type="PANTHER" id="PTHR13932">
    <property type="entry name" value="COPROPORPHYRINIGEN III OXIDASE"/>
    <property type="match status" value="1"/>
</dbReference>
<keyword evidence="2" id="KW-0143">Chaperone</keyword>
<dbReference type="SFLD" id="SFLDG01065">
    <property type="entry name" value="anaerobic_coproporphyrinogen-I"/>
    <property type="match status" value="1"/>
</dbReference>
<dbReference type="PANTHER" id="PTHR13932:SF5">
    <property type="entry name" value="RADICAL S-ADENOSYL METHIONINE DOMAIN-CONTAINING PROTEIN 1, MITOCHONDRIAL"/>
    <property type="match status" value="1"/>
</dbReference>
<dbReference type="SUPFAM" id="SSF102114">
    <property type="entry name" value="Radical SAM enzymes"/>
    <property type="match status" value="1"/>
</dbReference>
<dbReference type="GO" id="GO:0046872">
    <property type="term" value="F:metal ion binding"/>
    <property type="evidence" value="ECO:0007669"/>
    <property type="project" value="UniProtKB-UniRule"/>
</dbReference>
<dbReference type="GO" id="GO:0006779">
    <property type="term" value="P:porphyrin-containing compound biosynthetic process"/>
    <property type="evidence" value="ECO:0007669"/>
    <property type="project" value="InterPro"/>
</dbReference>
<sequence length="375" mass="41516">MAGLYIHIPFCKQACHYCDFHFSTGTRGREEMVAAICREIALQKDYLAGETLESVYFGGGTPSLLEVADVGRIFDAVHAHFHVADGAEITLEANPDDLSPAKIAGLAATPVNRLSIGIQSFHDPHLRFLNRAHSAREATDCIRLAQDAGLTNLSIDLIYAIPHPDHSVWEADLGKALALQVPHVSAYCLTIEPGTVFGNWLRRGKLPAPDEHFAAEQFERLVGGLSQHGYEQYEISNFARPGWYARHNTNYWKNRKYLGVGPSAHSFDGAGRQYNVANNAQYLKAIKEGRVPGTPESLTPAESANEYIMTSLRTQWGCDTGYVQRQFGFDLLQLNRRYLGNCQQQNLLTIRDGVITLAAKGKLLADRIAADLFIC</sequence>
<dbReference type="PROSITE" id="PS51918">
    <property type="entry name" value="RADICAL_SAM"/>
    <property type="match status" value="1"/>
</dbReference>
<evidence type="ECO:0000256" key="1">
    <source>
        <dbReference type="ARBA" id="ARBA00006100"/>
    </source>
</evidence>
<dbReference type="GO" id="GO:0004109">
    <property type="term" value="F:coproporphyrinogen oxidase activity"/>
    <property type="evidence" value="ECO:0007669"/>
    <property type="project" value="InterPro"/>
</dbReference>
<keyword evidence="2" id="KW-0408">Iron</keyword>
<dbReference type="SFLD" id="SFLDS00029">
    <property type="entry name" value="Radical_SAM"/>
    <property type="match status" value="1"/>
</dbReference>
<proteinExistence type="inferred from homology"/>
<keyword evidence="2" id="KW-0963">Cytoplasm</keyword>
<dbReference type="InterPro" id="IPR007197">
    <property type="entry name" value="rSAM"/>
</dbReference>
<dbReference type="SFLD" id="SFLDF00562">
    <property type="entry name" value="HemN-like__clustered_with_heat"/>
    <property type="match status" value="1"/>
</dbReference>
<keyword evidence="2" id="KW-0349">Heme</keyword>
<dbReference type="InterPro" id="IPR058240">
    <property type="entry name" value="rSAM_sf"/>
</dbReference>
<keyword evidence="2" id="KW-0411">Iron-sulfur</keyword>
<comment type="subcellular location">
    <subcellularLocation>
        <location evidence="2">Cytoplasm</location>
    </subcellularLocation>
</comment>
<dbReference type="GO" id="GO:0051539">
    <property type="term" value="F:4 iron, 4 sulfur cluster binding"/>
    <property type="evidence" value="ECO:0007669"/>
    <property type="project" value="UniProtKB-UniRule"/>
</dbReference>
<protein>
    <recommendedName>
        <fullName evidence="2">Heme chaperone HemW</fullName>
    </recommendedName>
</protein>
<dbReference type="InterPro" id="IPR023404">
    <property type="entry name" value="rSAM_horseshoe"/>
</dbReference>
<comment type="similarity">
    <text evidence="1">Belongs to the anaerobic coproporphyrinogen-III oxidase family. HemW subfamily.</text>
</comment>
<dbReference type="Gene3D" id="3.80.30.20">
    <property type="entry name" value="tm_1862 like domain"/>
    <property type="match status" value="1"/>
</dbReference>
<feature type="domain" description="Radical SAM core" evidence="3">
    <location>
        <begin position="1"/>
        <end position="231"/>
    </location>
</feature>
<dbReference type="SMART" id="SM00729">
    <property type="entry name" value="Elp3"/>
    <property type="match status" value="1"/>
</dbReference>
<accession>A0A6J4KCK3</accession>
<dbReference type="InterPro" id="IPR004559">
    <property type="entry name" value="HemW-like"/>
</dbReference>
<dbReference type="Pfam" id="PF04055">
    <property type="entry name" value="Radical_SAM"/>
    <property type="match status" value="1"/>
</dbReference>
<dbReference type="InterPro" id="IPR034505">
    <property type="entry name" value="Coproporphyrinogen-III_oxidase"/>
</dbReference>
<evidence type="ECO:0000256" key="2">
    <source>
        <dbReference type="RuleBase" id="RU364116"/>
    </source>
</evidence>
<name>A0A6J4KCK3_9SPHI</name>
<evidence type="ECO:0000259" key="3">
    <source>
        <dbReference type="PROSITE" id="PS51918"/>
    </source>
</evidence>
<dbReference type="SFLD" id="SFLDF00288">
    <property type="entry name" value="HemN-like__clustered_with_nucl"/>
    <property type="match status" value="1"/>
</dbReference>
<evidence type="ECO:0000313" key="4">
    <source>
        <dbReference type="EMBL" id="CAA9301874.1"/>
    </source>
</evidence>
<dbReference type="NCBIfam" id="TIGR00539">
    <property type="entry name" value="hemN_rel"/>
    <property type="match status" value="1"/>
</dbReference>
<dbReference type="GO" id="GO:0005737">
    <property type="term" value="C:cytoplasm"/>
    <property type="evidence" value="ECO:0007669"/>
    <property type="project" value="UniProtKB-SubCell"/>
</dbReference>
<dbReference type="AlphaFoldDB" id="A0A6J4KCK3"/>
<dbReference type="InterPro" id="IPR006638">
    <property type="entry name" value="Elp3/MiaA/NifB-like_rSAM"/>
</dbReference>
<dbReference type="EMBL" id="CADCTQ010000455">
    <property type="protein sequence ID" value="CAA9301874.1"/>
    <property type="molecule type" value="Genomic_DNA"/>
</dbReference>
<dbReference type="CDD" id="cd01335">
    <property type="entry name" value="Radical_SAM"/>
    <property type="match status" value="1"/>
</dbReference>
<reference evidence="4" key="1">
    <citation type="submission" date="2020-02" db="EMBL/GenBank/DDBJ databases">
        <authorList>
            <person name="Meier V. D."/>
        </authorList>
    </citation>
    <scope>NUCLEOTIDE SEQUENCE</scope>
    <source>
        <strain evidence="4">AVDCRST_MAG56</strain>
    </source>
</reference>
<organism evidence="4">
    <name type="scientific">uncultured Cytophagales bacterium</name>
    <dbReference type="NCBI Taxonomy" id="158755"/>
    <lineage>
        <taxon>Bacteria</taxon>
        <taxon>Pseudomonadati</taxon>
        <taxon>Bacteroidota</taxon>
        <taxon>Sphingobacteriia</taxon>
        <taxon>Sphingobacteriales</taxon>
        <taxon>environmental samples</taxon>
    </lineage>
</organism>